<feature type="domain" description="EamA" evidence="6">
    <location>
        <begin position="147"/>
        <end position="272"/>
    </location>
</feature>
<dbReference type="InterPro" id="IPR000620">
    <property type="entry name" value="EamA_dom"/>
</dbReference>
<feature type="domain" description="EamA" evidence="6">
    <location>
        <begin position="4"/>
        <end position="132"/>
    </location>
</feature>
<gene>
    <name evidence="7" type="ORF">DC363_01155</name>
</gene>
<evidence type="ECO:0000256" key="1">
    <source>
        <dbReference type="ARBA" id="ARBA00004141"/>
    </source>
</evidence>
<dbReference type="PANTHER" id="PTHR32322:SF9">
    <property type="entry name" value="AMINO-ACID METABOLITE EFFLUX PUMP-RELATED"/>
    <property type="match status" value="1"/>
</dbReference>
<evidence type="ECO:0000259" key="6">
    <source>
        <dbReference type="Pfam" id="PF00892"/>
    </source>
</evidence>
<proteinExistence type="predicted"/>
<evidence type="ECO:0000256" key="5">
    <source>
        <dbReference type="SAM" id="Phobius"/>
    </source>
</evidence>
<keyword evidence="8" id="KW-1185">Reference proteome</keyword>
<keyword evidence="2 5" id="KW-0812">Transmembrane</keyword>
<accession>A0A2T7G138</accession>
<dbReference type="PANTHER" id="PTHR32322">
    <property type="entry name" value="INNER MEMBRANE TRANSPORTER"/>
    <property type="match status" value="1"/>
</dbReference>
<feature type="transmembrane region" description="Helical" evidence="5">
    <location>
        <begin position="201"/>
        <end position="219"/>
    </location>
</feature>
<evidence type="ECO:0000256" key="3">
    <source>
        <dbReference type="ARBA" id="ARBA00022989"/>
    </source>
</evidence>
<dbReference type="InterPro" id="IPR037185">
    <property type="entry name" value="EmrE-like"/>
</dbReference>
<comment type="caution">
    <text evidence="7">The sequence shown here is derived from an EMBL/GenBank/DDBJ whole genome shotgun (WGS) entry which is preliminary data.</text>
</comment>
<feature type="transmembrane region" description="Helical" evidence="5">
    <location>
        <begin position="91"/>
        <end position="110"/>
    </location>
</feature>
<dbReference type="InterPro" id="IPR050638">
    <property type="entry name" value="AA-Vitamin_Transporters"/>
</dbReference>
<protein>
    <submittedName>
        <fullName evidence="7">EamA family transporter</fullName>
    </submittedName>
</protein>
<feature type="transmembrane region" description="Helical" evidence="5">
    <location>
        <begin position="65"/>
        <end position="85"/>
    </location>
</feature>
<evidence type="ECO:0000313" key="8">
    <source>
        <dbReference type="Proteomes" id="UP000244817"/>
    </source>
</evidence>
<dbReference type="RefSeq" id="WP_108639288.1">
    <property type="nucleotide sequence ID" value="NZ_QCYG01000001.1"/>
</dbReference>
<dbReference type="AlphaFoldDB" id="A0A2T7G138"/>
<dbReference type="GO" id="GO:0016020">
    <property type="term" value="C:membrane"/>
    <property type="evidence" value="ECO:0007669"/>
    <property type="project" value="UniProtKB-SubCell"/>
</dbReference>
<evidence type="ECO:0000256" key="4">
    <source>
        <dbReference type="ARBA" id="ARBA00023136"/>
    </source>
</evidence>
<feature type="transmembrane region" description="Helical" evidence="5">
    <location>
        <begin position="117"/>
        <end position="135"/>
    </location>
</feature>
<reference evidence="7 8" key="1">
    <citation type="submission" date="2018-04" db="EMBL/GenBank/DDBJ databases">
        <title>Pelagivirga bohaiensis gen. nov., sp. nov., a bacterium isolated from the Bohai Sea.</title>
        <authorList>
            <person name="Ji X."/>
        </authorList>
    </citation>
    <scope>NUCLEOTIDE SEQUENCE [LARGE SCALE GENOMIC DNA]</scope>
    <source>
        <strain evidence="7 8">BH-SD16</strain>
    </source>
</reference>
<feature type="transmembrane region" description="Helical" evidence="5">
    <location>
        <begin position="141"/>
        <end position="162"/>
    </location>
</feature>
<name>A0A2T7G138_9RHOB</name>
<dbReference type="SUPFAM" id="SSF103481">
    <property type="entry name" value="Multidrug resistance efflux transporter EmrE"/>
    <property type="match status" value="2"/>
</dbReference>
<feature type="transmembrane region" description="Helical" evidence="5">
    <location>
        <begin position="231"/>
        <end position="250"/>
    </location>
</feature>
<sequence length="276" mass="28148">MRTFLLVAAAMVAFAANSVLNRLGVSQFGMDPLAFAGLRLVAGAGTLLALMLWRGGWPRFSRARIAAALALLMYMAPFSIAYVILPAGAGALILFGAVQCTMFAGAALMGQSTTGRQWGGMVVAMAGLAWLMWPHPGAPSVQLASALVMGIAGLSWGLFSLIGRGSRDPLGDMAVSFLLVLPFALGLLGLAPTLATPWGGYAAALTSGAVMSGLGYALWYHVLPRIPATTAAVAQLSVPVIAVLAGALLLDEALTLEVLVTSAVVLGGIAVAVAGR</sequence>
<dbReference type="Pfam" id="PF00892">
    <property type="entry name" value="EamA"/>
    <property type="match status" value="2"/>
</dbReference>
<feature type="transmembrane region" description="Helical" evidence="5">
    <location>
        <begin position="34"/>
        <end position="53"/>
    </location>
</feature>
<keyword evidence="3 5" id="KW-1133">Transmembrane helix</keyword>
<comment type="subcellular location">
    <subcellularLocation>
        <location evidence="1">Membrane</location>
        <topology evidence="1">Multi-pass membrane protein</topology>
    </subcellularLocation>
</comment>
<dbReference type="OrthoDB" id="321830at2"/>
<dbReference type="EMBL" id="QCYG01000001">
    <property type="protein sequence ID" value="PVA08134.1"/>
    <property type="molecule type" value="Genomic_DNA"/>
</dbReference>
<keyword evidence="4 5" id="KW-0472">Membrane</keyword>
<organism evidence="7 8">
    <name type="scientific">Thalassorhabdomicrobium marinisediminis</name>
    <dbReference type="NCBI Taxonomy" id="2170577"/>
    <lineage>
        <taxon>Bacteria</taxon>
        <taxon>Pseudomonadati</taxon>
        <taxon>Pseudomonadota</taxon>
        <taxon>Alphaproteobacteria</taxon>
        <taxon>Rhodobacterales</taxon>
        <taxon>Paracoccaceae</taxon>
        <taxon>Thalassorhabdomicrobium</taxon>
    </lineage>
</organism>
<dbReference type="Proteomes" id="UP000244817">
    <property type="component" value="Unassembled WGS sequence"/>
</dbReference>
<evidence type="ECO:0000256" key="2">
    <source>
        <dbReference type="ARBA" id="ARBA00022692"/>
    </source>
</evidence>
<feature type="transmembrane region" description="Helical" evidence="5">
    <location>
        <begin position="256"/>
        <end position="275"/>
    </location>
</feature>
<feature type="transmembrane region" description="Helical" evidence="5">
    <location>
        <begin position="174"/>
        <end position="195"/>
    </location>
</feature>
<evidence type="ECO:0000313" key="7">
    <source>
        <dbReference type="EMBL" id="PVA08134.1"/>
    </source>
</evidence>